<feature type="transmembrane region" description="Helical" evidence="2">
    <location>
        <begin position="73"/>
        <end position="90"/>
    </location>
</feature>
<dbReference type="RefSeq" id="WP_256398620.1">
    <property type="nucleotide sequence ID" value="NZ_JANHJR010000001.1"/>
</dbReference>
<feature type="region of interest" description="Disordered" evidence="1">
    <location>
        <begin position="510"/>
        <end position="535"/>
    </location>
</feature>
<feature type="transmembrane region" description="Helical" evidence="2">
    <location>
        <begin position="97"/>
        <end position="118"/>
    </location>
</feature>
<feature type="transmembrane region" description="Helical" evidence="2">
    <location>
        <begin position="267"/>
        <end position="286"/>
    </location>
</feature>
<feature type="transmembrane region" description="Helical" evidence="2">
    <location>
        <begin position="130"/>
        <end position="148"/>
    </location>
</feature>
<feature type="transmembrane region" description="Helical" evidence="2">
    <location>
        <begin position="453"/>
        <end position="477"/>
    </location>
</feature>
<dbReference type="InterPro" id="IPR055941">
    <property type="entry name" value="DUF7519"/>
</dbReference>
<feature type="transmembrane region" description="Helical" evidence="2">
    <location>
        <begin position="44"/>
        <end position="61"/>
    </location>
</feature>
<feature type="transmembrane region" description="Helical" evidence="2">
    <location>
        <begin position="307"/>
        <end position="331"/>
    </location>
</feature>
<feature type="transmembrane region" description="Helical" evidence="2">
    <location>
        <begin position="483"/>
        <end position="503"/>
    </location>
</feature>
<keyword evidence="2" id="KW-0472">Membrane</keyword>
<feature type="transmembrane region" description="Helical" evidence="2">
    <location>
        <begin position="226"/>
        <end position="247"/>
    </location>
</feature>
<proteinExistence type="predicted"/>
<evidence type="ECO:0000313" key="4">
    <source>
        <dbReference type="Proteomes" id="UP001597034"/>
    </source>
</evidence>
<evidence type="ECO:0000256" key="1">
    <source>
        <dbReference type="SAM" id="MobiDB-lite"/>
    </source>
</evidence>
<evidence type="ECO:0000256" key="2">
    <source>
        <dbReference type="SAM" id="Phobius"/>
    </source>
</evidence>
<dbReference type="Pfam" id="PF24363">
    <property type="entry name" value="DUF7519"/>
    <property type="match status" value="1"/>
</dbReference>
<dbReference type="AlphaFoldDB" id="A0ABD6DIM3"/>
<dbReference type="EMBL" id="JBHUDO010000002">
    <property type="protein sequence ID" value="MFD1645857.1"/>
    <property type="molecule type" value="Genomic_DNA"/>
</dbReference>
<reference evidence="3 4" key="1">
    <citation type="journal article" date="2019" name="Int. J. Syst. Evol. Microbiol.">
        <title>The Global Catalogue of Microorganisms (GCM) 10K type strain sequencing project: providing services to taxonomists for standard genome sequencing and annotation.</title>
        <authorList>
            <consortium name="The Broad Institute Genomics Platform"/>
            <consortium name="The Broad Institute Genome Sequencing Center for Infectious Disease"/>
            <person name="Wu L."/>
            <person name="Ma J."/>
        </authorList>
    </citation>
    <scope>NUCLEOTIDE SEQUENCE [LARGE SCALE GENOMIC DNA]</scope>
    <source>
        <strain evidence="3 4">CGMCC 1.10390</strain>
    </source>
</reference>
<accession>A0ABD6DIM3</accession>
<feature type="transmembrane region" description="Helical" evidence="2">
    <location>
        <begin position="351"/>
        <end position="377"/>
    </location>
</feature>
<protein>
    <submittedName>
        <fullName evidence="3">Uncharacterized protein</fullName>
    </submittedName>
</protein>
<gene>
    <name evidence="3" type="ORF">ACFSBL_09190</name>
</gene>
<keyword evidence="2" id="KW-1133">Transmembrane helix</keyword>
<feature type="compositionally biased region" description="Acidic residues" evidence="1">
    <location>
        <begin position="510"/>
        <end position="522"/>
    </location>
</feature>
<sequence length="535" mass="55014">MTPYEFDDDPALFSSRLALAVAVVAALLLGLGTGPGLLGQGPELLLGLVGAGALVHGARHVTEDESRQRAVGSIWFVFGIFGVVAAIGAYKPSLAAAAVTTFGTLSVLLFGLSATVGIDEGLVRSLGGALSRSLVVVVAGVVVLAAVHATLFRSVAVLTVTGYGVLVGVTPLVSFLMLQIEVLVLAVLVERALAVVDGWLPRRRFDRRETALRQLGVRVGDVPKGVYVLLGLQFVLAFTGAGRSLFARLLVQTGPFGTVVGRFLQSWVPHALLGAGILLFGSVLVARLCQRVVVRWIGREPPKTLGYAAGGAAVSVLVAVLTALPPVRWLVDWAVTDGSALDLSFGTYGMGTTFLGLVVVALCAVLVSLPVFMFLVWDETTSASDDGSTAGAGLLLLASIAAGFGDAPAPVVFIGVAAALATWDLSVNASLVGEEVGRAAESRRGEVIHAAGVLAVGAVAVLVTLLGVEFIGAAALVVDVPRWRAVGALALLLLALVCFAALASGDGELGDDDNDSGGDDEYQGSGPWYTQFDDL</sequence>
<organism evidence="3 4">
    <name type="scientific">Haloarchaeobius litoreus</name>
    <dbReference type="NCBI Taxonomy" id="755306"/>
    <lineage>
        <taxon>Archaea</taxon>
        <taxon>Methanobacteriati</taxon>
        <taxon>Methanobacteriota</taxon>
        <taxon>Stenosarchaea group</taxon>
        <taxon>Halobacteria</taxon>
        <taxon>Halobacteriales</taxon>
        <taxon>Halorubellaceae</taxon>
        <taxon>Haloarchaeobius</taxon>
    </lineage>
</organism>
<keyword evidence="4" id="KW-1185">Reference proteome</keyword>
<evidence type="ECO:0000313" key="3">
    <source>
        <dbReference type="EMBL" id="MFD1645857.1"/>
    </source>
</evidence>
<comment type="caution">
    <text evidence="3">The sequence shown here is derived from an EMBL/GenBank/DDBJ whole genome shotgun (WGS) entry which is preliminary data.</text>
</comment>
<dbReference type="Proteomes" id="UP001597034">
    <property type="component" value="Unassembled WGS sequence"/>
</dbReference>
<feature type="transmembrane region" description="Helical" evidence="2">
    <location>
        <begin position="389"/>
        <end position="405"/>
    </location>
</feature>
<name>A0ABD6DIM3_9EURY</name>
<keyword evidence="2" id="KW-0812">Transmembrane</keyword>
<feature type="transmembrane region" description="Helical" evidence="2">
    <location>
        <begin position="12"/>
        <end position="32"/>
    </location>
</feature>